<dbReference type="InParanoid" id="A0A162TSJ5"/>
<keyword evidence="2" id="KW-1185">Reference proteome</keyword>
<proteinExistence type="predicted"/>
<dbReference type="Proteomes" id="UP000077315">
    <property type="component" value="Unassembled WGS sequence"/>
</dbReference>
<evidence type="ECO:0000313" key="2">
    <source>
        <dbReference type="Proteomes" id="UP000077315"/>
    </source>
</evidence>
<name>A0A162TSJ5_PHYB8</name>
<gene>
    <name evidence="1" type="ORF">PHYBLDRAFT_171438</name>
</gene>
<dbReference type="GeneID" id="28997504"/>
<dbReference type="VEuPathDB" id="FungiDB:PHYBLDRAFT_171438"/>
<protein>
    <submittedName>
        <fullName evidence="1">Uncharacterized protein</fullName>
    </submittedName>
</protein>
<accession>A0A162TSJ5</accession>
<dbReference type="RefSeq" id="XP_018288732.1">
    <property type="nucleotide sequence ID" value="XM_018436598.1"/>
</dbReference>
<organism evidence="1 2">
    <name type="scientific">Phycomyces blakesleeanus (strain ATCC 8743b / DSM 1359 / FGSC 10004 / NBRC 33097 / NRRL 1555)</name>
    <dbReference type="NCBI Taxonomy" id="763407"/>
    <lineage>
        <taxon>Eukaryota</taxon>
        <taxon>Fungi</taxon>
        <taxon>Fungi incertae sedis</taxon>
        <taxon>Mucoromycota</taxon>
        <taxon>Mucoromycotina</taxon>
        <taxon>Mucoromycetes</taxon>
        <taxon>Mucorales</taxon>
        <taxon>Phycomycetaceae</taxon>
        <taxon>Phycomyces</taxon>
    </lineage>
</organism>
<reference evidence="2" key="1">
    <citation type="submission" date="2015-06" db="EMBL/GenBank/DDBJ databases">
        <title>Expansion of signal transduction pathways in fungi by whole-genome duplication.</title>
        <authorList>
            <consortium name="DOE Joint Genome Institute"/>
            <person name="Corrochano L.M."/>
            <person name="Kuo A."/>
            <person name="Marcet-Houben M."/>
            <person name="Polaino S."/>
            <person name="Salamov A."/>
            <person name="Villalobos J.M."/>
            <person name="Alvarez M.I."/>
            <person name="Avalos J."/>
            <person name="Benito E.P."/>
            <person name="Benoit I."/>
            <person name="Burger G."/>
            <person name="Camino L.P."/>
            <person name="Canovas D."/>
            <person name="Cerda-Olmedo E."/>
            <person name="Cheng J.-F."/>
            <person name="Dominguez A."/>
            <person name="Elias M."/>
            <person name="Eslava A.P."/>
            <person name="Glaser F."/>
            <person name="Grimwood J."/>
            <person name="Gutierrez G."/>
            <person name="Heitman J."/>
            <person name="Henrissat B."/>
            <person name="Iturriaga E.A."/>
            <person name="Lang B.F."/>
            <person name="Lavin J.L."/>
            <person name="Lee S."/>
            <person name="Li W."/>
            <person name="Lindquist E."/>
            <person name="Lopez-Garcia S."/>
            <person name="Luque E.M."/>
            <person name="Marcos A.T."/>
            <person name="Martin J."/>
            <person name="McCluskey K."/>
            <person name="Medina H.R."/>
            <person name="Miralles-Duran A."/>
            <person name="Miyazaki A."/>
            <person name="Munoz-Torres E."/>
            <person name="Oguiza J.A."/>
            <person name="Ohm R."/>
            <person name="Olmedo M."/>
            <person name="Orejas M."/>
            <person name="Ortiz-Castellanos L."/>
            <person name="Pisabarro A.G."/>
            <person name="Rodriguez-Romero J."/>
            <person name="Ruiz-Herrera J."/>
            <person name="Ruiz-Vazquez R."/>
            <person name="Sanz C."/>
            <person name="Schackwitz W."/>
            <person name="Schmutz J."/>
            <person name="Shahriari M."/>
            <person name="Shelest E."/>
            <person name="Silva-Franco F."/>
            <person name="Soanes D."/>
            <person name="Syed K."/>
            <person name="Tagua V.G."/>
            <person name="Talbot N.J."/>
            <person name="Thon M."/>
            <person name="De vries R.P."/>
            <person name="Wiebenga A."/>
            <person name="Yadav J.S."/>
            <person name="Braun E.L."/>
            <person name="Baker S."/>
            <person name="Garre V."/>
            <person name="Horwitz B."/>
            <person name="Torres-Martinez S."/>
            <person name="Idnurm A."/>
            <person name="Herrera-Estrella A."/>
            <person name="Gabaldon T."/>
            <person name="Grigoriev I.V."/>
        </authorList>
    </citation>
    <scope>NUCLEOTIDE SEQUENCE [LARGE SCALE GENOMIC DNA]</scope>
    <source>
        <strain evidence="2">NRRL 1555(-)</strain>
    </source>
</reference>
<dbReference type="EMBL" id="KV440988">
    <property type="protein sequence ID" value="OAD70692.1"/>
    <property type="molecule type" value="Genomic_DNA"/>
</dbReference>
<sequence length="102" mass="12058">MYGTTFVMCLVYYTSTKRNIIRKEEVSQITKGLRSKKQYLTCTSKFYTVLRILALERNPSNIENSESHKKKQKQKPLKELKLDEYQNLKANERKYANSSKIT</sequence>
<dbReference type="AlphaFoldDB" id="A0A162TSJ5"/>
<evidence type="ECO:0000313" key="1">
    <source>
        <dbReference type="EMBL" id="OAD70692.1"/>
    </source>
</evidence>